<feature type="compositionally biased region" description="Low complexity" evidence="1">
    <location>
        <begin position="188"/>
        <end position="197"/>
    </location>
</feature>
<feature type="domain" description="HTH marR-type" evidence="2">
    <location>
        <begin position="35"/>
        <end position="164"/>
    </location>
</feature>
<dbReference type="SUPFAM" id="SSF46785">
    <property type="entry name" value="Winged helix' DNA-binding domain"/>
    <property type="match status" value="1"/>
</dbReference>
<dbReference type="GO" id="GO:0006950">
    <property type="term" value="P:response to stress"/>
    <property type="evidence" value="ECO:0007669"/>
    <property type="project" value="TreeGrafter"/>
</dbReference>
<dbReference type="EMBL" id="JAJNCT010000010">
    <property type="protein sequence ID" value="MCD2165603.1"/>
    <property type="molecule type" value="Genomic_DNA"/>
</dbReference>
<dbReference type="RefSeq" id="WP_230774443.1">
    <property type="nucleotide sequence ID" value="NZ_JAJNCT010000010.1"/>
</dbReference>
<keyword evidence="4" id="KW-1185">Reference proteome</keyword>
<comment type="caution">
    <text evidence="3">The sequence shown here is derived from an EMBL/GenBank/DDBJ whole genome shotgun (WGS) entry which is preliminary data.</text>
</comment>
<accession>A0AAW4XX39</accession>
<dbReference type="InterPro" id="IPR039422">
    <property type="entry name" value="MarR/SlyA-like"/>
</dbReference>
<dbReference type="Pfam" id="PF12802">
    <property type="entry name" value="MarR_2"/>
    <property type="match status" value="1"/>
</dbReference>
<dbReference type="PANTHER" id="PTHR33164">
    <property type="entry name" value="TRANSCRIPTIONAL REGULATOR, MARR FAMILY"/>
    <property type="match status" value="1"/>
</dbReference>
<reference evidence="3 4" key="1">
    <citation type="submission" date="2021-11" db="EMBL/GenBank/DDBJ databases">
        <title>Genome sequence.</title>
        <authorList>
            <person name="Sun Q."/>
        </authorList>
    </citation>
    <scope>NUCLEOTIDE SEQUENCE [LARGE SCALE GENOMIC DNA]</scope>
    <source>
        <strain evidence="3 4">KCTC 12005</strain>
    </source>
</reference>
<dbReference type="GO" id="GO:0003700">
    <property type="term" value="F:DNA-binding transcription factor activity"/>
    <property type="evidence" value="ECO:0007669"/>
    <property type="project" value="InterPro"/>
</dbReference>
<dbReference type="InterPro" id="IPR036390">
    <property type="entry name" value="WH_DNA-bd_sf"/>
</dbReference>
<name>A0AAW4XX39_9BURK</name>
<dbReference type="PRINTS" id="PR00598">
    <property type="entry name" value="HTHMARR"/>
</dbReference>
<dbReference type="PANTHER" id="PTHR33164:SF43">
    <property type="entry name" value="HTH-TYPE TRANSCRIPTIONAL REPRESSOR YETL"/>
    <property type="match status" value="1"/>
</dbReference>
<evidence type="ECO:0000259" key="2">
    <source>
        <dbReference type="PROSITE" id="PS50995"/>
    </source>
</evidence>
<evidence type="ECO:0000313" key="3">
    <source>
        <dbReference type="EMBL" id="MCD2165603.1"/>
    </source>
</evidence>
<dbReference type="PROSITE" id="PS50995">
    <property type="entry name" value="HTH_MARR_2"/>
    <property type="match status" value="1"/>
</dbReference>
<evidence type="ECO:0000256" key="1">
    <source>
        <dbReference type="SAM" id="MobiDB-lite"/>
    </source>
</evidence>
<sequence length="208" mass="22753">MTDSHQENTASAGEDQEALAGGFPEIEAIRPVDFPCWLMRIISTVVRAEVDRRMEPLGLTQAQWIPVLHLASGKAHTSADLARRTLQTPGAMTRLVDRLVDKGIIERERSTDDRRVVSLRLTDEGLAAAMQVPDIVKGVNSAALSPLSPDELTQFHGYLRRIYEAMPNTLSVDMCLPQDGCASEATDNSDNSDNSDNTALQPGKERAL</sequence>
<dbReference type="SMART" id="SM00347">
    <property type="entry name" value="HTH_MARR"/>
    <property type="match status" value="1"/>
</dbReference>
<dbReference type="AlphaFoldDB" id="A0AAW4XX39"/>
<organism evidence="3 4">
    <name type="scientific">Comamonas koreensis</name>
    <dbReference type="NCBI Taxonomy" id="160825"/>
    <lineage>
        <taxon>Bacteria</taxon>
        <taxon>Pseudomonadati</taxon>
        <taxon>Pseudomonadota</taxon>
        <taxon>Betaproteobacteria</taxon>
        <taxon>Burkholderiales</taxon>
        <taxon>Comamonadaceae</taxon>
        <taxon>Comamonas</taxon>
    </lineage>
</organism>
<dbReference type="InterPro" id="IPR000835">
    <property type="entry name" value="HTH_MarR-typ"/>
</dbReference>
<gene>
    <name evidence="3" type="ORF">LPW39_10695</name>
</gene>
<dbReference type="Proteomes" id="UP001199260">
    <property type="component" value="Unassembled WGS sequence"/>
</dbReference>
<dbReference type="Gene3D" id="1.10.10.10">
    <property type="entry name" value="Winged helix-like DNA-binding domain superfamily/Winged helix DNA-binding domain"/>
    <property type="match status" value="1"/>
</dbReference>
<dbReference type="InterPro" id="IPR036388">
    <property type="entry name" value="WH-like_DNA-bd_sf"/>
</dbReference>
<protein>
    <submittedName>
        <fullName evidence="3">MarR family winged helix-turn-helix transcriptional regulator</fullName>
    </submittedName>
</protein>
<proteinExistence type="predicted"/>
<evidence type="ECO:0000313" key="4">
    <source>
        <dbReference type="Proteomes" id="UP001199260"/>
    </source>
</evidence>
<feature type="region of interest" description="Disordered" evidence="1">
    <location>
        <begin position="183"/>
        <end position="208"/>
    </location>
</feature>